<keyword evidence="2" id="KW-1185">Reference proteome</keyword>
<sequence length="207" mass="22466">MEIRILEQQTLAIQDLEATEFNGLPSGVKLLRLTAMKINGAVTGDALIPLGQDSRKLIPPTLFLAKAPEQLPAIFTNTHALRRLSSPDCVDRLHSIAEPFLHEIVRRGSPRRLSSPIVSIDSSTQKLPRQFTNTRGLHNVSSPTVSIGYVQQQIRPSGRDASVCALCKAPVIRALGGKIAAGTHHFQQQVFAVVDPVIDVFVPGSNV</sequence>
<dbReference type="AlphaFoldDB" id="A0ABD0KWZ5"/>
<dbReference type="Proteomes" id="UP001519460">
    <property type="component" value="Unassembled WGS sequence"/>
</dbReference>
<accession>A0ABD0KWZ5</accession>
<organism evidence="1 2">
    <name type="scientific">Batillaria attramentaria</name>
    <dbReference type="NCBI Taxonomy" id="370345"/>
    <lineage>
        <taxon>Eukaryota</taxon>
        <taxon>Metazoa</taxon>
        <taxon>Spiralia</taxon>
        <taxon>Lophotrochozoa</taxon>
        <taxon>Mollusca</taxon>
        <taxon>Gastropoda</taxon>
        <taxon>Caenogastropoda</taxon>
        <taxon>Sorbeoconcha</taxon>
        <taxon>Cerithioidea</taxon>
        <taxon>Batillariidae</taxon>
        <taxon>Batillaria</taxon>
    </lineage>
</organism>
<reference evidence="1 2" key="1">
    <citation type="journal article" date="2023" name="Sci. Data">
        <title>Genome assembly of the Korean intertidal mud-creeper Batillaria attramentaria.</title>
        <authorList>
            <person name="Patra A.K."/>
            <person name="Ho P.T."/>
            <person name="Jun S."/>
            <person name="Lee S.J."/>
            <person name="Kim Y."/>
            <person name="Won Y.J."/>
        </authorList>
    </citation>
    <scope>NUCLEOTIDE SEQUENCE [LARGE SCALE GENOMIC DNA]</scope>
    <source>
        <strain evidence="1">Wonlab-2016</strain>
    </source>
</reference>
<gene>
    <name evidence="1" type="ORF">BaRGS_00017220</name>
</gene>
<name>A0ABD0KWZ5_9CAEN</name>
<evidence type="ECO:0000313" key="1">
    <source>
        <dbReference type="EMBL" id="KAK7491581.1"/>
    </source>
</evidence>
<protein>
    <submittedName>
        <fullName evidence="1">Uncharacterized protein</fullName>
    </submittedName>
</protein>
<comment type="caution">
    <text evidence="1">The sequence shown here is derived from an EMBL/GenBank/DDBJ whole genome shotgun (WGS) entry which is preliminary data.</text>
</comment>
<proteinExistence type="predicted"/>
<evidence type="ECO:0000313" key="2">
    <source>
        <dbReference type="Proteomes" id="UP001519460"/>
    </source>
</evidence>
<dbReference type="EMBL" id="JACVVK020000113">
    <property type="protein sequence ID" value="KAK7491581.1"/>
    <property type="molecule type" value="Genomic_DNA"/>
</dbReference>